<dbReference type="RefSeq" id="WP_181193428.1">
    <property type="nucleotide sequence ID" value="NZ_PVNH01000010.1"/>
</dbReference>
<evidence type="ECO:0000256" key="1">
    <source>
        <dbReference type="ARBA" id="ARBA00023122"/>
    </source>
</evidence>
<dbReference type="EMBL" id="PVNH01000010">
    <property type="protein sequence ID" value="PRX45203.1"/>
    <property type="molecule type" value="Genomic_DNA"/>
</dbReference>
<evidence type="ECO:0000313" key="4">
    <source>
        <dbReference type="EMBL" id="PRX45203.1"/>
    </source>
</evidence>
<organism evidence="4 5">
    <name type="scientific">Prauserella shujinwangii</name>
    <dbReference type="NCBI Taxonomy" id="1453103"/>
    <lineage>
        <taxon>Bacteria</taxon>
        <taxon>Bacillati</taxon>
        <taxon>Actinomycetota</taxon>
        <taxon>Actinomycetes</taxon>
        <taxon>Pseudonocardiales</taxon>
        <taxon>Pseudonocardiaceae</taxon>
        <taxon>Prauserella</taxon>
    </lineage>
</organism>
<feature type="domain" description="CBS" evidence="3">
    <location>
        <begin position="68"/>
        <end position="120"/>
    </location>
</feature>
<comment type="caution">
    <text evidence="4">The sequence shown here is derived from an EMBL/GenBank/DDBJ whole genome shotgun (WGS) entry which is preliminary data.</text>
</comment>
<proteinExistence type="predicted"/>
<name>A0A2T0LPP6_9PSEU</name>
<evidence type="ECO:0000313" key="5">
    <source>
        <dbReference type="Proteomes" id="UP000238362"/>
    </source>
</evidence>
<dbReference type="Pfam" id="PF00571">
    <property type="entry name" value="CBS"/>
    <property type="match status" value="2"/>
</dbReference>
<dbReference type="InterPro" id="IPR046342">
    <property type="entry name" value="CBS_dom_sf"/>
</dbReference>
<evidence type="ECO:0000259" key="3">
    <source>
        <dbReference type="PROSITE" id="PS51371"/>
    </source>
</evidence>
<evidence type="ECO:0000256" key="2">
    <source>
        <dbReference type="PROSITE-ProRule" id="PRU00703"/>
    </source>
</evidence>
<dbReference type="PANTHER" id="PTHR43080">
    <property type="entry name" value="CBS DOMAIN-CONTAINING PROTEIN CBSX3, MITOCHONDRIAL"/>
    <property type="match status" value="1"/>
</dbReference>
<dbReference type="PROSITE" id="PS51371">
    <property type="entry name" value="CBS"/>
    <property type="match status" value="1"/>
</dbReference>
<dbReference type="PANTHER" id="PTHR43080:SF2">
    <property type="entry name" value="CBS DOMAIN-CONTAINING PROTEIN"/>
    <property type="match status" value="1"/>
</dbReference>
<dbReference type="SMART" id="SM00116">
    <property type="entry name" value="CBS"/>
    <property type="match status" value="1"/>
</dbReference>
<keyword evidence="1 2" id="KW-0129">CBS domain</keyword>
<sequence>MADDNGTRPERTFVVGATLPVLDERNRLVGLVTEADLAASYFSSPARRPTTPGDGAMMRGTRTVADLMHTSVTTVTSDSSIPDAAAVMLGARQRCVPVVDGGLVVGIVSWRDLVTLLTSR</sequence>
<dbReference type="InterPro" id="IPR000644">
    <property type="entry name" value="CBS_dom"/>
</dbReference>
<accession>A0A2T0LPP6</accession>
<keyword evidence="5" id="KW-1185">Reference proteome</keyword>
<reference evidence="4 5" key="1">
    <citation type="submission" date="2018-03" db="EMBL/GenBank/DDBJ databases">
        <title>Genomic Encyclopedia of Type Strains, Phase III (KMG-III): the genomes of soil and plant-associated and newly described type strains.</title>
        <authorList>
            <person name="Whitman W."/>
        </authorList>
    </citation>
    <scope>NUCLEOTIDE SEQUENCE [LARGE SCALE GENOMIC DNA]</scope>
    <source>
        <strain evidence="4 5">CGMCC 4.7125</strain>
    </source>
</reference>
<protein>
    <submittedName>
        <fullName evidence="4">CBS domain protein</fullName>
    </submittedName>
</protein>
<dbReference type="Gene3D" id="3.10.580.10">
    <property type="entry name" value="CBS-domain"/>
    <property type="match status" value="1"/>
</dbReference>
<dbReference type="SUPFAM" id="SSF54631">
    <property type="entry name" value="CBS-domain pair"/>
    <property type="match status" value="1"/>
</dbReference>
<dbReference type="InterPro" id="IPR051257">
    <property type="entry name" value="Diverse_CBS-Domain"/>
</dbReference>
<dbReference type="AlphaFoldDB" id="A0A2T0LPP6"/>
<gene>
    <name evidence="4" type="ORF">B0I33_110303</name>
</gene>
<dbReference type="Proteomes" id="UP000238362">
    <property type="component" value="Unassembled WGS sequence"/>
</dbReference>